<dbReference type="Pfam" id="PF13546">
    <property type="entry name" value="DDE_5"/>
    <property type="match status" value="1"/>
</dbReference>
<dbReference type="EMBL" id="BONC01000102">
    <property type="protein sequence ID" value="GIF61382.1"/>
    <property type="molecule type" value="Genomic_DNA"/>
</dbReference>
<gene>
    <name evidence="2" type="ORF">Air01nite_74770</name>
</gene>
<dbReference type="PANTHER" id="PTHR33627">
    <property type="entry name" value="TRANSPOSASE"/>
    <property type="match status" value="1"/>
</dbReference>
<protein>
    <recommendedName>
        <fullName evidence="1">Transposase IS701-like DDE domain-containing protein</fullName>
    </recommendedName>
</protein>
<organism evidence="2 3">
    <name type="scientific">Asanoa iriomotensis</name>
    <dbReference type="NCBI Taxonomy" id="234613"/>
    <lineage>
        <taxon>Bacteria</taxon>
        <taxon>Bacillati</taxon>
        <taxon>Actinomycetota</taxon>
        <taxon>Actinomycetes</taxon>
        <taxon>Micromonosporales</taxon>
        <taxon>Micromonosporaceae</taxon>
        <taxon>Asanoa</taxon>
    </lineage>
</organism>
<feature type="domain" description="Transposase IS701-like DDE" evidence="1">
    <location>
        <begin position="33"/>
        <end position="102"/>
    </location>
</feature>
<keyword evidence="3" id="KW-1185">Reference proteome</keyword>
<accession>A0ABQ4CF46</accession>
<dbReference type="Proteomes" id="UP000624325">
    <property type="component" value="Unassembled WGS sequence"/>
</dbReference>
<proteinExistence type="predicted"/>
<evidence type="ECO:0000313" key="3">
    <source>
        <dbReference type="Proteomes" id="UP000624325"/>
    </source>
</evidence>
<evidence type="ECO:0000313" key="2">
    <source>
        <dbReference type="EMBL" id="GIF61382.1"/>
    </source>
</evidence>
<comment type="caution">
    <text evidence="2">The sequence shown here is derived from an EMBL/GenBank/DDBJ whole genome shotgun (WGS) entry which is preliminary data.</text>
</comment>
<sequence>MALRAFGGPSVSTMDSVAAQRLGEDLDAFVAEVFASLTRSGWQERAGHYLRGLMLDGRRKSIQPMAARLAGPHEQALNHFVTNSPWAAAAVRERLAALLSPAEAGGCRDARPMARPASRQRSRYRVSTRIVAAADWSK</sequence>
<evidence type="ECO:0000259" key="1">
    <source>
        <dbReference type="Pfam" id="PF13546"/>
    </source>
</evidence>
<dbReference type="InterPro" id="IPR038721">
    <property type="entry name" value="IS701-like_DDE_dom"/>
</dbReference>
<reference evidence="2 3" key="1">
    <citation type="submission" date="2021-01" db="EMBL/GenBank/DDBJ databases">
        <title>Whole genome shotgun sequence of Asanoa iriomotensis NBRC 100142.</title>
        <authorList>
            <person name="Komaki H."/>
            <person name="Tamura T."/>
        </authorList>
    </citation>
    <scope>NUCLEOTIDE SEQUENCE [LARGE SCALE GENOMIC DNA]</scope>
    <source>
        <strain evidence="2 3">NBRC 100142</strain>
    </source>
</reference>
<dbReference type="PANTHER" id="PTHR33627:SF1">
    <property type="entry name" value="TRANSPOSASE"/>
    <property type="match status" value="1"/>
</dbReference>
<name>A0ABQ4CF46_9ACTN</name>
<dbReference type="InterPro" id="IPR039365">
    <property type="entry name" value="IS701-like"/>
</dbReference>